<accession>A0A1Y2LJ84</accession>
<dbReference type="AlphaFoldDB" id="A0A1Y2LJ84"/>
<gene>
    <name evidence="1" type="ORF">B5807_11161</name>
</gene>
<dbReference type="EMBL" id="KZ107859">
    <property type="protein sequence ID" value="OSS44054.1"/>
    <property type="molecule type" value="Genomic_DNA"/>
</dbReference>
<reference evidence="1 2" key="1">
    <citation type="journal article" date="2017" name="Genome Announc.">
        <title>Genome sequence of the saprophytic ascomycete Epicoccum nigrum ICMP 19927 strain isolated from New Zealand.</title>
        <authorList>
            <person name="Fokin M."/>
            <person name="Fleetwood D."/>
            <person name="Weir B.S."/>
            <person name="Villas-Boas S.G."/>
        </authorList>
    </citation>
    <scope>NUCLEOTIDE SEQUENCE [LARGE SCALE GENOMIC DNA]</scope>
    <source>
        <strain evidence="1 2">ICMP 19927</strain>
    </source>
</reference>
<sequence>MNKLEILLRQESAYVAIILQIRVLTDTVEALILQHHMKPGGAYSLGGKPSWKAAKKGHGAVLALLLTHDGESIIEPTTPYEPDDDQPYLECNLYNLRILRTAFHFHCNLCADGDWEVCEVCRECRVTCVETAHVLVKRTMIDGLRCEVKS</sequence>
<protein>
    <recommendedName>
        <fullName evidence="3">ZZ-type domain-containing protein</fullName>
    </recommendedName>
</protein>
<evidence type="ECO:0000313" key="2">
    <source>
        <dbReference type="Proteomes" id="UP000193240"/>
    </source>
</evidence>
<name>A0A1Y2LJ84_EPING</name>
<dbReference type="InParanoid" id="A0A1Y2LJ84"/>
<proteinExistence type="predicted"/>
<keyword evidence="2" id="KW-1185">Reference proteome</keyword>
<evidence type="ECO:0008006" key="3">
    <source>
        <dbReference type="Google" id="ProtNLM"/>
    </source>
</evidence>
<organism evidence="1 2">
    <name type="scientific">Epicoccum nigrum</name>
    <name type="common">Soil fungus</name>
    <name type="synonym">Epicoccum purpurascens</name>
    <dbReference type="NCBI Taxonomy" id="105696"/>
    <lineage>
        <taxon>Eukaryota</taxon>
        <taxon>Fungi</taxon>
        <taxon>Dikarya</taxon>
        <taxon>Ascomycota</taxon>
        <taxon>Pezizomycotina</taxon>
        <taxon>Dothideomycetes</taxon>
        <taxon>Pleosporomycetidae</taxon>
        <taxon>Pleosporales</taxon>
        <taxon>Pleosporineae</taxon>
        <taxon>Didymellaceae</taxon>
        <taxon>Epicoccum</taxon>
    </lineage>
</organism>
<dbReference type="Proteomes" id="UP000193240">
    <property type="component" value="Unassembled WGS sequence"/>
</dbReference>
<dbReference type="STRING" id="105696.A0A1Y2LJ84"/>
<evidence type="ECO:0000313" key="1">
    <source>
        <dbReference type="EMBL" id="OSS44054.1"/>
    </source>
</evidence>